<gene>
    <name evidence="2" type="ORF">ABLV49_24870</name>
</gene>
<protein>
    <submittedName>
        <fullName evidence="2">Transposase</fullName>
    </submittedName>
</protein>
<proteinExistence type="predicted"/>
<keyword evidence="2" id="KW-0614">Plasmid</keyword>
<evidence type="ECO:0000313" key="2">
    <source>
        <dbReference type="EMBL" id="XBP73193.1"/>
    </source>
</evidence>
<name>A0AAU7M215_9BURK</name>
<organism evidence="2">
    <name type="scientific">Polaromonas hydrogenivorans</name>
    <dbReference type="NCBI Taxonomy" id="335476"/>
    <lineage>
        <taxon>Bacteria</taxon>
        <taxon>Pseudomonadati</taxon>
        <taxon>Pseudomonadota</taxon>
        <taxon>Betaproteobacteria</taxon>
        <taxon>Burkholderiales</taxon>
        <taxon>Comamonadaceae</taxon>
        <taxon>Polaromonas</taxon>
    </lineage>
</organism>
<dbReference type="RefSeq" id="WP_349283225.1">
    <property type="nucleotide sequence ID" value="NZ_CBCSCU010000015.1"/>
</dbReference>
<dbReference type="Pfam" id="PF13546">
    <property type="entry name" value="DDE_5"/>
    <property type="match status" value="1"/>
</dbReference>
<reference evidence="2" key="1">
    <citation type="submission" date="2024-05" db="EMBL/GenBank/DDBJ databases">
        <authorList>
            <person name="Bunk B."/>
            <person name="Swiderski J."/>
            <person name="Sproer C."/>
            <person name="Thiel V."/>
        </authorList>
    </citation>
    <scope>NUCLEOTIDE SEQUENCE</scope>
    <source>
        <strain evidence="2">DSM 17735</strain>
        <plasmid evidence="2">p4</plasmid>
    </source>
</reference>
<evidence type="ECO:0000259" key="1">
    <source>
        <dbReference type="Pfam" id="PF13546"/>
    </source>
</evidence>
<dbReference type="SUPFAM" id="SSF53098">
    <property type="entry name" value="Ribonuclease H-like"/>
    <property type="match status" value="1"/>
</dbReference>
<geneLocation type="plasmid" evidence="2">
    <name>p4</name>
</geneLocation>
<feature type="domain" description="Transposase IS701-like DDE" evidence="1">
    <location>
        <begin position="6"/>
        <end position="201"/>
    </location>
</feature>
<dbReference type="EMBL" id="CP157679">
    <property type="protein sequence ID" value="XBP73193.1"/>
    <property type="molecule type" value="Genomic_DNA"/>
</dbReference>
<sequence>MKKVDLDLYADYLLSTFGAATATGLSAMVEGEVSHDQITRFLSAQEYTSKDLWQQVKSTVRAVECEAGVLIFDDTIQKKAWTDESELMCWHFDHCSGRTVKGINLLNALYHCNGTSIPVAFELVKKPLQYCDIKTRRVKRKSEVTKNELMRNMIEVCLGNALKFRFVLMDSWFSSKENFDFITGKERHFIAALKDNRLVALSEEDRKKKRFVRVDELHFPEQTAVQGWLKGYAKAVRLVRQVFKNKDGSTGILHLVCSDLTCDYDAITTTYKKRWQVEVFHKSLKSNANLAKSPTRTVRTQSNHVFMSIYAAFKLECLSIKNKLNPFALCRKLLINASRTAYAQLQLFWATA</sequence>
<accession>A0AAU7M215</accession>
<dbReference type="InterPro" id="IPR012337">
    <property type="entry name" value="RNaseH-like_sf"/>
</dbReference>
<dbReference type="AlphaFoldDB" id="A0AAU7M215"/>
<dbReference type="InterPro" id="IPR038721">
    <property type="entry name" value="IS701-like_DDE_dom"/>
</dbReference>